<evidence type="ECO:0000256" key="2">
    <source>
        <dbReference type="ARBA" id="ARBA00023002"/>
    </source>
</evidence>
<dbReference type="InterPro" id="IPR036291">
    <property type="entry name" value="NAD(P)-bd_dom_sf"/>
</dbReference>
<dbReference type="PANTHER" id="PTHR43943:SF2">
    <property type="entry name" value="DEHYDROGENASE_REDUCTASE 4"/>
    <property type="match status" value="1"/>
</dbReference>
<reference evidence="3 4" key="1">
    <citation type="submission" date="2018-06" db="EMBL/GenBank/DDBJ databases">
        <authorList>
            <consortium name="Pathogen Informatics"/>
            <person name="Doyle S."/>
        </authorList>
    </citation>
    <scope>NUCLEOTIDE SEQUENCE [LARGE SCALE GENOMIC DNA]</scope>
    <source>
        <strain evidence="3 4">NCTC13296</strain>
    </source>
</reference>
<dbReference type="FunFam" id="3.40.50.720:FF:000084">
    <property type="entry name" value="Short-chain dehydrogenase reductase"/>
    <property type="match status" value="1"/>
</dbReference>
<dbReference type="EMBL" id="UGVI01000001">
    <property type="protein sequence ID" value="SUE13964.1"/>
    <property type="molecule type" value="Genomic_DNA"/>
</dbReference>
<dbReference type="Proteomes" id="UP000254569">
    <property type="component" value="Unassembled WGS sequence"/>
</dbReference>
<comment type="similarity">
    <text evidence="1">Belongs to the short-chain dehydrogenases/reductases (SDR) family.</text>
</comment>
<dbReference type="Pfam" id="PF13561">
    <property type="entry name" value="adh_short_C2"/>
    <property type="match status" value="1"/>
</dbReference>
<proteinExistence type="inferred from homology"/>
<keyword evidence="4" id="KW-1185">Reference proteome</keyword>
<protein>
    <submittedName>
        <fullName evidence="3">Putative oxidoreductase</fullName>
        <ecNumber evidence="3">1.1.1.100</ecNumber>
    </submittedName>
</protein>
<dbReference type="OrthoDB" id="4380821at2"/>
<dbReference type="PANTHER" id="PTHR43943">
    <property type="entry name" value="DEHYDROGENASE/REDUCTASE (SDR FAMILY) MEMBER 4"/>
    <property type="match status" value="1"/>
</dbReference>
<evidence type="ECO:0000313" key="3">
    <source>
        <dbReference type="EMBL" id="SUE13964.1"/>
    </source>
</evidence>
<dbReference type="AlphaFoldDB" id="A0A379LV85"/>
<dbReference type="PRINTS" id="PR00080">
    <property type="entry name" value="SDRFAMILY"/>
</dbReference>
<dbReference type="InterPro" id="IPR002347">
    <property type="entry name" value="SDR_fam"/>
</dbReference>
<name>A0A379LV85_9NOCA</name>
<dbReference type="PRINTS" id="PR00081">
    <property type="entry name" value="GDHRDH"/>
</dbReference>
<dbReference type="EC" id="1.1.1.100" evidence="3"/>
<organism evidence="3 4">
    <name type="scientific">Rhodococcus gordoniae</name>
    <dbReference type="NCBI Taxonomy" id="223392"/>
    <lineage>
        <taxon>Bacteria</taxon>
        <taxon>Bacillati</taxon>
        <taxon>Actinomycetota</taxon>
        <taxon>Actinomycetes</taxon>
        <taxon>Mycobacteriales</taxon>
        <taxon>Nocardiaceae</taxon>
        <taxon>Rhodococcus</taxon>
    </lineage>
</organism>
<sequence>MSELDGKIALITGAGQGVGQGIAFALAKQGASIAVVGRTESKLIETCEQIRQFGGRGEPIVADIADGDQITRSVAETVDLFGGIDILVNNASLNPLGDILDLDPERLAAGLNSGPVATLRTMQACYPHMKARGGGAVVNMVSSVAVRWDASNYGGYAAVKESVRALTRAAACEWGKDGIRVNAVAPHARTPGLERWIAARPEEAAAFIASIPMRRIGDAESDIGRAVAFLVGPDAGYLTGATIPLDGGQSRWG</sequence>
<evidence type="ECO:0000313" key="4">
    <source>
        <dbReference type="Proteomes" id="UP000254569"/>
    </source>
</evidence>
<evidence type="ECO:0000256" key="1">
    <source>
        <dbReference type="ARBA" id="ARBA00006484"/>
    </source>
</evidence>
<dbReference type="SUPFAM" id="SSF51735">
    <property type="entry name" value="NAD(P)-binding Rossmann-fold domains"/>
    <property type="match status" value="1"/>
</dbReference>
<dbReference type="GO" id="GO:0004316">
    <property type="term" value="F:3-oxoacyl-[acyl-carrier-protein] reductase (NADPH) activity"/>
    <property type="evidence" value="ECO:0007669"/>
    <property type="project" value="UniProtKB-EC"/>
</dbReference>
<dbReference type="RefSeq" id="WP_026003410.1">
    <property type="nucleotide sequence ID" value="NZ_LPZN01000050.1"/>
</dbReference>
<accession>A0A379LV85</accession>
<dbReference type="CDD" id="cd05233">
    <property type="entry name" value="SDR_c"/>
    <property type="match status" value="1"/>
</dbReference>
<keyword evidence="2 3" id="KW-0560">Oxidoreductase</keyword>
<gene>
    <name evidence="3" type="primary">fabG_7</name>
    <name evidence="3" type="ORF">NCTC13296_00797</name>
</gene>
<dbReference type="Gene3D" id="3.40.50.720">
    <property type="entry name" value="NAD(P)-binding Rossmann-like Domain"/>
    <property type="match status" value="1"/>
</dbReference>